<dbReference type="GO" id="GO:0008818">
    <property type="term" value="F:cobalamin 5'-phosphate synthase activity"/>
    <property type="evidence" value="ECO:0007669"/>
    <property type="project" value="UniProtKB-UniRule"/>
</dbReference>
<protein>
    <recommendedName>
        <fullName evidence="6 19">Adenosylcobinamide-GDP ribazoletransferase</fullName>
        <ecNumber evidence="5 19">2.7.8.26</ecNumber>
    </recommendedName>
    <alternativeName>
        <fullName evidence="16 19">Cobalamin synthase</fullName>
    </alternativeName>
    <alternativeName>
        <fullName evidence="15 19">Cobalamin-5'-phosphate synthase</fullName>
    </alternativeName>
</protein>
<dbReference type="HAMAP" id="MF_00719">
    <property type="entry name" value="CobS"/>
    <property type="match status" value="1"/>
</dbReference>
<comment type="catalytic activity">
    <reaction evidence="18 19">
        <text>alpha-ribazole 5'-phosphate + adenosylcob(III)inamide-GDP = adenosylcob(III)alamin 5'-phosphate + GMP + H(+)</text>
        <dbReference type="Rhea" id="RHEA:23560"/>
        <dbReference type="ChEBI" id="CHEBI:15378"/>
        <dbReference type="ChEBI" id="CHEBI:57918"/>
        <dbReference type="ChEBI" id="CHEBI:58115"/>
        <dbReference type="ChEBI" id="CHEBI:60487"/>
        <dbReference type="ChEBI" id="CHEBI:60493"/>
        <dbReference type="EC" id="2.7.8.26"/>
    </reaction>
</comment>
<comment type="cofactor">
    <cofactor evidence="1 19">
        <name>Mg(2+)</name>
        <dbReference type="ChEBI" id="CHEBI:18420"/>
    </cofactor>
</comment>
<evidence type="ECO:0000256" key="12">
    <source>
        <dbReference type="ARBA" id="ARBA00022989"/>
    </source>
</evidence>
<evidence type="ECO:0000256" key="5">
    <source>
        <dbReference type="ARBA" id="ARBA00013200"/>
    </source>
</evidence>
<dbReference type="Proteomes" id="UP001141950">
    <property type="component" value="Unassembled WGS sequence"/>
</dbReference>
<evidence type="ECO:0000256" key="17">
    <source>
        <dbReference type="ARBA" id="ARBA00048623"/>
    </source>
</evidence>
<keyword evidence="11 19" id="KW-0460">Magnesium</keyword>
<comment type="function">
    <text evidence="14 19">Joins adenosylcobinamide-GDP and alpha-ribazole to generate adenosylcobalamin (Ado-cobalamin). Also synthesizes adenosylcobalamin 5'-phosphate from adenosylcobinamide-GDP and alpha-ribazole 5'-phosphate.</text>
</comment>
<evidence type="ECO:0000256" key="8">
    <source>
        <dbReference type="ARBA" id="ARBA00022573"/>
    </source>
</evidence>
<evidence type="ECO:0000313" key="20">
    <source>
        <dbReference type="EMBL" id="MCR2805528.1"/>
    </source>
</evidence>
<feature type="transmembrane region" description="Helical" evidence="19">
    <location>
        <begin position="222"/>
        <end position="246"/>
    </location>
</feature>
<keyword evidence="10 19" id="KW-0812">Transmembrane</keyword>
<dbReference type="GO" id="GO:0005886">
    <property type="term" value="C:plasma membrane"/>
    <property type="evidence" value="ECO:0007669"/>
    <property type="project" value="UniProtKB-SubCell"/>
</dbReference>
<evidence type="ECO:0000256" key="10">
    <source>
        <dbReference type="ARBA" id="ARBA00022692"/>
    </source>
</evidence>
<comment type="similarity">
    <text evidence="4 19">Belongs to the CobS family.</text>
</comment>
<feature type="transmembrane region" description="Helical" evidence="19">
    <location>
        <begin position="38"/>
        <end position="59"/>
    </location>
</feature>
<name>A0A9X2MP10_9BACL</name>
<keyword evidence="12 19" id="KW-1133">Transmembrane helix</keyword>
<feature type="transmembrane region" description="Helical" evidence="19">
    <location>
        <begin position="66"/>
        <end position="85"/>
    </location>
</feature>
<dbReference type="EC" id="2.7.8.26" evidence="5 19"/>
<dbReference type="PANTHER" id="PTHR34148:SF1">
    <property type="entry name" value="ADENOSYLCOBINAMIDE-GDP RIBAZOLETRANSFERASE"/>
    <property type="match status" value="1"/>
</dbReference>
<evidence type="ECO:0000256" key="2">
    <source>
        <dbReference type="ARBA" id="ARBA00004651"/>
    </source>
</evidence>
<sequence length="281" mass="29891">MDRLKLHAQAVIAALQFLTRLPVPVQVPFEKPVLSRSVIYFPLAGALIGCALWLASELLDWALPPWPAAIILVSLWVLLTGGLHLDGWMDTADGVLSHRPRDRMLEIMKDSRVGAMGVIAAVLLLLLKTSVIAELFVISSQHEVSAGMLYALSAIWSRMWMAAAIGGWPKARGEEGLAALFNDVNKESVFASVTLSVLLSFLALNINGINRISVIGLASGPLGAALLVAGAGAVTVICGGAMALWLTRKLGGLTGDTYGAMNEAIEATLLLAALIWIHQQI</sequence>
<feature type="transmembrane region" description="Helical" evidence="19">
    <location>
        <begin position="189"/>
        <end position="210"/>
    </location>
</feature>
<evidence type="ECO:0000256" key="7">
    <source>
        <dbReference type="ARBA" id="ARBA00022475"/>
    </source>
</evidence>
<comment type="subcellular location">
    <subcellularLocation>
        <location evidence="2 19">Cell membrane</location>
        <topology evidence="2 19">Multi-pass membrane protein</topology>
    </subcellularLocation>
</comment>
<organism evidence="20 21">
    <name type="scientific">Paenibacillus soyae</name>
    <dbReference type="NCBI Taxonomy" id="2969249"/>
    <lineage>
        <taxon>Bacteria</taxon>
        <taxon>Bacillati</taxon>
        <taxon>Bacillota</taxon>
        <taxon>Bacilli</taxon>
        <taxon>Bacillales</taxon>
        <taxon>Paenibacillaceae</taxon>
        <taxon>Paenibacillus</taxon>
    </lineage>
</organism>
<evidence type="ECO:0000256" key="13">
    <source>
        <dbReference type="ARBA" id="ARBA00023136"/>
    </source>
</evidence>
<dbReference type="GO" id="GO:0051073">
    <property type="term" value="F:adenosylcobinamide-GDP ribazoletransferase activity"/>
    <property type="evidence" value="ECO:0007669"/>
    <property type="project" value="UniProtKB-UniRule"/>
</dbReference>
<evidence type="ECO:0000256" key="16">
    <source>
        <dbReference type="ARBA" id="ARBA00032853"/>
    </source>
</evidence>
<dbReference type="AlphaFoldDB" id="A0A9X2MP10"/>
<evidence type="ECO:0000313" key="21">
    <source>
        <dbReference type="Proteomes" id="UP001141950"/>
    </source>
</evidence>
<evidence type="ECO:0000256" key="9">
    <source>
        <dbReference type="ARBA" id="ARBA00022679"/>
    </source>
</evidence>
<evidence type="ECO:0000256" key="1">
    <source>
        <dbReference type="ARBA" id="ARBA00001946"/>
    </source>
</evidence>
<keyword evidence="21" id="KW-1185">Reference proteome</keyword>
<evidence type="ECO:0000256" key="6">
    <source>
        <dbReference type="ARBA" id="ARBA00015850"/>
    </source>
</evidence>
<evidence type="ECO:0000256" key="15">
    <source>
        <dbReference type="ARBA" id="ARBA00032605"/>
    </source>
</evidence>
<dbReference type="RefSeq" id="WP_257448064.1">
    <property type="nucleotide sequence ID" value="NZ_JANIPJ010000012.1"/>
</dbReference>
<keyword evidence="9 19" id="KW-0808">Transferase</keyword>
<keyword evidence="7 19" id="KW-1003">Cell membrane</keyword>
<dbReference type="GO" id="GO:0009236">
    <property type="term" value="P:cobalamin biosynthetic process"/>
    <property type="evidence" value="ECO:0007669"/>
    <property type="project" value="UniProtKB-UniRule"/>
</dbReference>
<keyword evidence="13 19" id="KW-0472">Membrane</keyword>
<accession>A0A9X2MP10</accession>
<dbReference type="Pfam" id="PF02654">
    <property type="entry name" value="CobS"/>
    <property type="match status" value="1"/>
</dbReference>
<gene>
    <name evidence="19 20" type="primary">cobS</name>
    <name evidence="20" type="ORF">NQZ67_16690</name>
</gene>
<evidence type="ECO:0000256" key="4">
    <source>
        <dbReference type="ARBA" id="ARBA00010561"/>
    </source>
</evidence>
<evidence type="ECO:0000256" key="19">
    <source>
        <dbReference type="HAMAP-Rule" id="MF_00719"/>
    </source>
</evidence>
<keyword evidence="8 19" id="KW-0169">Cobalamin biosynthesis</keyword>
<evidence type="ECO:0000256" key="3">
    <source>
        <dbReference type="ARBA" id="ARBA00004663"/>
    </source>
</evidence>
<feature type="transmembrane region" description="Helical" evidence="19">
    <location>
        <begin position="258"/>
        <end position="277"/>
    </location>
</feature>
<comment type="catalytic activity">
    <reaction evidence="17 19">
        <text>alpha-ribazole + adenosylcob(III)inamide-GDP = adenosylcob(III)alamin + GMP + H(+)</text>
        <dbReference type="Rhea" id="RHEA:16049"/>
        <dbReference type="ChEBI" id="CHEBI:10329"/>
        <dbReference type="ChEBI" id="CHEBI:15378"/>
        <dbReference type="ChEBI" id="CHEBI:18408"/>
        <dbReference type="ChEBI" id="CHEBI:58115"/>
        <dbReference type="ChEBI" id="CHEBI:60487"/>
        <dbReference type="EC" id="2.7.8.26"/>
    </reaction>
</comment>
<feature type="transmembrane region" description="Helical" evidence="19">
    <location>
        <begin position="113"/>
        <end position="137"/>
    </location>
</feature>
<dbReference type="PANTHER" id="PTHR34148">
    <property type="entry name" value="ADENOSYLCOBINAMIDE-GDP RIBAZOLETRANSFERASE"/>
    <property type="match status" value="1"/>
</dbReference>
<comment type="caution">
    <text evidence="20">The sequence shown here is derived from an EMBL/GenBank/DDBJ whole genome shotgun (WGS) entry which is preliminary data.</text>
</comment>
<proteinExistence type="inferred from homology"/>
<dbReference type="NCBIfam" id="TIGR00317">
    <property type="entry name" value="cobS"/>
    <property type="match status" value="1"/>
</dbReference>
<comment type="pathway">
    <text evidence="3 19">Cofactor biosynthesis; adenosylcobalamin biosynthesis; adenosylcobalamin from cob(II)yrinate a,c-diamide: step 7/7.</text>
</comment>
<evidence type="ECO:0000256" key="11">
    <source>
        <dbReference type="ARBA" id="ARBA00022842"/>
    </source>
</evidence>
<evidence type="ECO:0000256" key="18">
    <source>
        <dbReference type="ARBA" id="ARBA00049504"/>
    </source>
</evidence>
<reference evidence="20" key="1">
    <citation type="submission" date="2022-08" db="EMBL/GenBank/DDBJ databases">
        <title>The genomic sequence of strain Paenibacillus sp. SCIV0701.</title>
        <authorList>
            <person name="Zhao H."/>
        </authorList>
    </citation>
    <scope>NUCLEOTIDE SEQUENCE</scope>
    <source>
        <strain evidence="20">SCIV0701</strain>
    </source>
</reference>
<evidence type="ECO:0000256" key="14">
    <source>
        <dbReference type="ARBA" id="ARBA00025228"/>
    </source>
</evidence>
<dbReference type="EMBL" id="JANIPJ010000012">
    <property type="protein sequence ID" value="MCR2805528.1"/>
    <property type="molecule type" value="Genomic_DNA"/>
</dbReference>
<dbReference type="InterPro" id="IPR003805">
    <property type="entry name" value="CobS"/>
</dbReference>
<feature type="transmembrane region" description="Helical" evidence="19">
    <location>
        <begin position="149"/>
        <end position="169"/>
    </location>
</feature>